<sequence>MSYIQSILTKPDPVTLDEKERNRLLQKHRKLVELKQLEILKEKAFNLPKHFNVTPAEHTYMTSFQRDMYKKLTKPLNKRNEDDDIWVVDRGDTTLSDHPDDIFKGLSKLNDAHLYPLPKSATADPVDPKHVEQLHPGIVQFRMNYDTPMGGDLDIVRYDIKQDSFIQGVKVNAKGKVVIDLEKHVSSPNPHIDVAKGLEAYRPISENVASRYQTLVKRLETDSMRLPFLKRVNYDFGSQSSGGIDQPNDKNSTNDASHLED</sequence>
<name>S6BGR0_BABBO</name>
<evidence type="ECO:0000256" key="1">
    <source>
        <dbReference type="SAM" id="MobiDB-lite"/>
    </source>
</evidence>
<reference evidence="2" key="1">
    <citation type="journal article" date="2014" name="BMC Genomics">
        <title>The Babesia bovis gene and promoter model: an update from full-length EST analysis.</title>
        <authorList>
            <person name="Yamagishi J."/>
            <person name="Wakaguri H."/>
            <person name="Yokoyama N."/>
            <person name="Yamashita R."/>
            <person name="Suzuki Y."/>
            <person name="Xuan X."/>
            <person name="Igarashi I."/>
        </authorList>
    </citation>
    <scope>NUCLEOTIDE SEQUENCE</scope>
    <source>
        <strain evidence="2">Texas</strain>
    </source>
</reference>
<feature type="region of interest" description="Disordered" evidence="1">
    <location>
        <begin position="238"/>
        <end position="261"/>
    </location>
</feature>
<proteinExistence type="evidence at transcript level"/>
<evidence type="ECO:0000313" key="2">
    <source>
        <dbReference type="EMBL" id="BAN65339.1"/>
    </source>
</evidence>
<dbReference type="VEuPathDB" id="PiroplasmaDB:BBOV_III010720"/>
<accession>S6BGR0</accession>
<organism evidence="2">
    <name type="scientific">Babesia bovis</name>
    <dbReference type="NCBI Taxonomy" id="5865"/>
    <lineage>
        <taxon>Eukaryota</taxon>
        <taxon>Sar</taxon>
        <taxon>Alveolata</taxon>
        <taxon>Apicomplexa</taxon>
        <taxon>Aconoidasida</taxon>
        <taxon>Piroplasmida</taxon>
        <taxon>Babesiidae</taxon>
        <taxon>Babesia</taxon>
    </lineage>
</organism>
<dbReference type="EMBL" id="AK441545">
    <property type="protein sequence ID" value="BAN65339.1"/>
    <property type="molecule type" value="mRNA"/>
</dbReference>
<protein>
    <submittedName>
        <fullName evidence="2">Uncharacterized protein</fullName>
    </submittedName>
</protein>
<gene>
    <name evidence="2" type="primary">BBOV_III010720</name>
</gene>
<dbReference type="AlphaFoldDB" id="S6BGR0"/>